<dbReference type="Proteomes" id="UP000294919">
    <property type="component" value="Unassembled WGS sequence"/>
</dbReference>
<gene>
    <name evidence="1" type="ORF">EV214_105104</name>
</gene>
<evidence type="ECO:0000313" key="2">
    <source>
        <dbReference type="Proteomes" id="UP000294919"/>
    </source>
</evidence>
<dbReference type="OrthoDB" id="2990926at2"/>
<reference evidence="1 2" key="1">
    <citation type="submission" date="2019-03" db="EMBL/GenBank/DDBJ databases">
        <title>Genomic Encyclopedia of Type Strains, Phase IV (KMG-IV): sequencing the most valuable type-strain genomes for metagenomic binning, comparative biology and taxonomic classification.</title>
        <authorList>
            <person name="Goeker M."/>
        </authorList>
    </citation>
    <scope>NUCLEOTIDE SEQUENCE [LARGE SCALE GENOMIC DNA]</scope>
    <source>
        <strain evidence="1 2">DSM 102940</strain>
    </source>
</reference>
<evidence type="ECO:0000313" key="1">
    <source>
        <dbReference type="EMBL" id="TCO78005.1"/>
    </source>
</evidence>
<comment type="caution">
    <text evidence="1">The sequence shown here is derived from an EMBL/GenBank/DDBJ whole genome shotgun (WGS) entry which is preliminary data.</text>
</comment>
<keyword evidence="2" id="KW-1185">Reference proteome</keyword>
<dbReference type="EMBL" id="SLWV01000005">
    <property type="protein sequence ID" value="TCO78005.1"/>
    <property type="molecule type" value="Genomic_DNA"/>
</dbReference>
<proteinExistence type="predicted"/>
<organism evidence="1 2">
    <name type="scientific">Marinisporobacter balticus</name>
    <dbReference type="NCBI Taxonomy" id="2018667"/>
    <lineage>
        <taxon>Bacteria</taxon>
        <taxon>Bacillati</taxon>
        <taxon>Bacillota</taxon>
        <taxon>Clostridia</taxon>
        <taxon>Peptostreptococcales</taxon>
        <taxon>Thermotaleaceae</taxon>
        <taxon>Marinisporobacter</taxon>
    </lineage>
</organism>
<dbReference type="AlphaFoldDB" id="A0A4R2LFH0"/>
<sequence>MTLVQQRLVNAYAILLLANRMQLENIPTTEVALQDGTKSTIRQEAEVRKAEIEIERLTQ</sequence>
<dbReference type="RefSeq" id="WP_132243659.1">
    <property type="nucleotide sequence ID" value="NZ_SLWV01000005.1"/>
</dbReference>
<name>A0A4R2LFH0_9FIRM</name>
<protein>
    <submittedName>
        <fullName evidence="1">Uncharacterized protein</fullName>
    </submittedName>
</protein>
<accession>A0A4R2LFH0</accession>